<evidence type="ECO:0000259" key="5">
    <source>
        <dbReference type="PROSITE" id="PS50893"/>
    </source>
</evidence>
<proteinExistence type="predicted"/>
<dbReference type="EC" id="7.6.2.9" evidence="4"/>
<dbReference type="PANTHER" id="PTHR42781">
    <property type="entry name" value="SPERMIDINE/PUTRESCINE IMPORT ATP-BINDING PROTEIN POTA"/>
    <property type="match status" value="1"/>
</dbReference>
<dbReference type="SUPFAM" id="SSF52540">
    <property type="entry name" value="P-loop containing nucleoside triphosphate hydrolases"/>
    <property type="match status" value="1"/>
</dbReference>
<name>A0A9X1NJY9_9ACTN</name>
<dbReference type="AlphaFoldDB" id="A0A9X1NJY9"/>
<feature type="domain" description="ABC transporter" evidence="5">
    <location>
        <begin position="6"/>
        <end position="236"/>
    </location>
</feature>
<dbReference type="InterPro" id="IPR027417">
    <property type="entry name" value="P-loop_NTPase"/>
</dbReference>
<dbReference type="SUPFAM" id="SSF50331">
    <property type="entry name" value="MOP-like"/>
    <property type="match status" value="1"/>
</dbReference>
<dbReference type="InterPro" id="IPR050093">
    <property type="entry name" value="ABC_SmlMolc_Importer"/>
</dbReference>
<dbReference type="InterPro" id="IPR017871">
    <property type="entry name" value="ABC_transporter-like_CS"/>
</dbReference>
<dbReference type="Pfam" id="PF00005">
    <property type="entry name" value="ABC_tran"/>
    <property type="match status" value="1"/>
</dbReference>
<keyword evidence="1" id="KW-0813">Transport</keyword>
<evidence type="ECO:0000256" key="1">
    <source>
        <dbReference type="ARBA" id="ARBA00022448"/>
    </source>
</evidence>
<dbReference type="Gene3D" id="3.40.50.300">
    <property type="entry name" value="P-loop containing nucleotide triphosphate hydrolases"/>
    <property type="match status" value="1"/>
</dbReference>
<dbReference type="EMBL" id="JAJOMB010000019">
    <property type="protein sequence ID" value="MCD5314959.1"/>
    <property type="molecule type" value="Genomic_DNA"/>
</dbReference>
<reference evidence="6" key="1">
    <citation type="submission" date="2021-11" db="EMBL/GenBank/DDBJ databases">
        <title>Streptomyces corallinus and Kineosporia corallina sp. nov., two new coral-derived marine actinobacteria.</title>
        <authorList>
            <person name="Buangrab K."/>
            <person name="Sutthacheep M."/>
            <person name="Yeemin T."/>
            <person name="Harunari E."/>
            <person name="Igarashi Y."/>
            <person name="Sripreechasak P."/>
            <person name="Kanchanasin P."/>
            <person name="Tanasupawat S."/>
            <person name="Phongsopitanun W."/>
        </authorList>
    </citation>
    <scope>NUCLEOTIDE SEQUENCE</scope>
    <source>
        <strain evidence="6">JCM 31032</strain>
    </source>
</reference>
<dbReference type="RefSeq" id="WP_231447765.1">
    <property type="nucleotide sequence ID" value="NZ_JAJOMB010000019.1"/>
</dbReference>
<dbReference type="SMART" id="SM00382">
    <property type="entry name" value="AAA"/>
    <property type="match status" value="1"/>
</dbReference>
<dbReference type="InterPro" id="IPR003593">
    <property type="entry name" value="AAA+_ATPase"/>
</dbReference>
<organism evidence="6 7">
    <name type="scientific">Kineosporia babensis</name>
    <dbReference type="NCBI Taxonomy" id="499548"/>
    <lineage>
        <taxon>Bacteria</taxon>
        <taxon>Bacillati</taxon>
        <taxon>Actinomycetota</taxon>
        <taxon>Actinomycetes</taxon>
        <taxon>Kineosporiales</taxon>
        <taxon>Kineosporiaceae</taxon>
        <taxon>Kineosporia</taxon>
    </lineage>
</organism>
<dbReference type="PROSITE" id="PS00211">
    <property type="entry name" value="ABC_TRANSPORTER_1"/>
    <property type="match status" value="1"/>
</dbReference>
<evidence type="ECO:0000256" key="4">
    <source>
        <dbReference type="ARBA" id="ARBA00066388"/>
    </source>
</evidence>
<accession>A0A9X1NJY9</accession>
<sequence length="346" mass="37138">MTSTPVQLQEVVKQFSGRTVLESIDLNVHGGELLALLGPSGCGKTTALRIIAGFERADAGRVLIGGRDVSRVPASRRGVGIVFQAYSLFPHLSAEQNVAYGLAVRGLPRRERRKRAGELLELVGLAEHGAKFPHQLSGGQQQRVALARAFAVEPSVLLLDEPLSALDAFVRQQLREEIRRVQREVGTTTVLVTHDQEEALSMADRVAVMHQGRFAQIGTPSEIYRTPASSFVASFVGVVNRVPATINSNGRVGVLGAELTTSSAHRGEATALLRPEDLQIQPDPEGRALVTGTTLRGAITSIEVTWQDTPVRVDVPTGTATRFSAGDRVRITPAVDNVLVEKEAAA</sequence>
<evidence type="ECO:0000256" key="3">
    <source>
        <dbReference type="ARBA" id="ARBA00022840"/>
    </source>
</evidence>
<dbReference type="GO" id="GO:0016887">
    <property type="term" value="F:ATP hydrolysis activity"/>
    <property type="evidence" value="ECO:0007669"/>
    <property type="project" value="InterPro"/>
</dbReference>
<dbReference type="GO" id="GO:0015418">
    <property type="term" value="F:ABC-type quaternary ammonium compound transporting activity"/>
    <property type="evidence" value="ECO:0007669"/>
    <property type="project" value="UniProtKB-EC"/>
</dbReference>
<keyword evidence="3 6" id="KW-0067">ATP-binding</keyword>
<dbReference type="InterPro" id="IPR003439">
    <property type="entry name" value="ABC_transporter-like_ATP-bd"/>
</dbReference>
<evidence type="ECO:0000313" key="7">
    <source>
        <dbReference type="Proteomes" id="UP001138997"/>
    </source>
</evidence>
<dbReference type="Gene3D" id="2.40.50.100">
    <property type="match status" value="1"/>
</dbReference>
<evidence type="ECO:0000256" key="2">
    <source>
        <dbReference type="ARBA" id="ARBA00022741"/>
    </source>
</evidence>
<gene>
    <name evidence="6" type="ORF">LR394_29055</name>
</gene>
<dbReference type="Proteomes" id="UP001138997">
    <property type="component" value="Unassembled WGS sequence"/>
</dbReference>
<comment type="caution">
    <text evidence="6">The sequence shown here is derived from an EMBL/GenBank/DDBJ whole genome shotgun (WGS) entry which is preliminary data.</text>
</comment>
<evidence type="ECO:0000313" key="6">
    <source>
        <dbReference type="EMBL" id="MCD5314959.1"/>
    </source>
</evidence>
<dbReference type="InterPro" id="IPR008995">
    <property type="entry name" value="Mo/tungstate-bd_C_term_dom"/>
</dbReference>
<keyword evidence="7" id="KW-1185">Reference proteome</keyword>
<protein>
    <recommendedName>
        <fullName evidence="4">ABC-type quaternary amine transporter</fullName>
        <ecNumber evidence="4">7.6.2.9</ecNumber>
    </recommendedName>
</protein>
<dbReference type="GO" id="GO:0043190">
    <property type="term" value="C:ATP-binding cassette (ABC) transporter complex"/>
    <property type="evidence" value="ECO:0007669"/>
    <property type="project" value="InterPro"/>
</dbReference>
<dbReference type="PROSITE" id="PS50893">
    <property type="entry name" value="ABC_TRANSPORTER_2"/>
    <property type="match status" value="1"/>
</dbReference>
<dbReference type="PANTHER" id="PTHR42781:SF4">
    <property type="entry name" value="SPERMIDINE_PUTRESCINE IMPORT ATP-BINDING PROTEIN POTA"/>
    <property type="match status" value="1"/>
</dbReference>
<keyword evidence="2" id="KW-0547">Nucleotide-binding</keyword>
<dbReference type="GO" id="GO:0005524">
    <property type="term" value="F:ATP binding"/>
    <property type="evidence" value="ECO:0007669"/>
    <property type="project" value="UniProtKB-KW"/>
</dbReference>
<dbReference type="FunFam" id="3.40.50.300:FF:000425">
    <property type="entry name" value="Probable ABC transporter, ATP-binding subunit"/>
    <property type="match status" value="1"/>
</dbReference>